<evidence type="ECO:0000313" key="1">
    <source>
        <dbReference type="EMBL" id="KYD19237.1"/>
    </source>
</evidence>
<proteinExistence type="predicted"/>
<organism evidence="1 2">
    <name type="scientific">Caldibacillus debilis</name>
    <dbReference type="NCBI Taxonomy" id="301148"/>
    <lineage>
        <taxon>Bacteria</taxon>
        <taxon>Bacillati</taxon>
        <taxon>Bacillota</taxon>
        <taxon>Bacilli</taxon>
        <taxon>Bacillales</taxon>
        <taxon>Bacillaceae</taxon>
        <taxon>Caldibacillus</taxon>
    </lineage>
</organism>
<gene>
    <name evidence="1" type="ORF">B4135_2161</name>
</gene>
<evidence type="ECO:0000313" key="2">
    <source>
        <dbReference type="Proteomes" id="UP000075683"/>
    </source>
</evidence>
<dbReference type="AlphaFoldDB" id="A0A150M3R2"/>
<dbReference type="EMBL" id="LQYT01000043">
    <property type="protein sequence ID" value="KYD19237.1"/>
    <property type="molecule type" value="Genomic_DNA"/>
</dbReference>
<comment type="caution">
    <text evidence="1">The sequence shown here is derived from an EMBL/GenBank/DDBJ whole genome shotgun (WGS) entry which is preliminary data.</text>
</comment>
<dbReference type="Proteomes" id="UP000075683">
    <property type="component" value="Unassembled WGS sequence"/>
</dbReference>
<accession>A0A150M3R2</accession>
<reference evidence="1 2" key="1">
    <citation type="submission" date="2016-01" db="EMBL/GenBank/DDBJ databases">
        <title>Draft Genome Sequences of Seven Thermophilic Sporeformers Isolated from Foods.</title>
        <authorList>
            <person name="Berendsen E.M."/>
            <person name="Wells-Bennik M.H."/>
            <person name="Krawcyk A.O."/>
            <person name="De Jong A."/>
            <person name="Holsappel S."/>
            <person name="Eijlander R.T."/>
            <person name="Kuipers O.P."/>
        </authorList>
    </citation>
    <scope>NUCLEOTIDE SEQUENCE [LARGE SCALE GENOMIC DNA]</scope>
    <source>
        <strain evidence="1 2">B4135</strain>
    </source>
</reference>
<protein>
    <submittedName>
        <fullName evidence="1">Uncharacterized protein</fullName>
    </submittedName>
</protein>
<name>A0A150M3R2_9BACI</name>
<sequence>MSNKKGKTFRIFYWFKGGTSNISIRTFNIWKNLSNIPWECPKFSQIGSSF</sequence>
<dbReference type="STRING" id="301148.B4135_2161"/>